<name>A0AAE3XPV9_9BACT</name>
<dbReference type="AlphaFoldDB" id="A0AAE3XPV9"/>
<organism evidence="1 2">
    <name type="scientific">Aureibacter tunicatorum</name>
    <dbReference type="NCBI Taxonomy" id="866807"/>
    <lineage>
        <taxon>Bacteria</taxon>
        <taxon>Pseudomonadati</taxon>
        <taxon>Bacteroidota</taxon>
        <taxon>Cytophagia</taxon>
        <taxon>Cytophagales</taxon>
        <taxon>Persicobacteraceae</taxon>
        <taxon>Aureibacter</taxon>
    </lineage>
</organism>
<keyword evidence="2" id="KW-1185">Reference proteome</keyword>
<protein>
    <submittedName>
        <fullName evidence="1">Uncharacterized protein</fullName>
    </submittedName>
</protein>
<reference evidence="1" key="1">
    <citation type="submission" date="2023-07" db="EMBL/GenBank/DDBJ databases">
        <title>Genomic Encyclopedia of Type Strains, Phase IV (KMG-IV): sequencing the most valuable type-strain genomes for metagenomic binning, comparative biology and taxonomic classification.</title>
        <authorList>
            <person name="Goeker M."/>
        </authorList>
    </citation>
    <scope>NUCLEOTIDE SEQUENCE</scope>
    <source>
        <strain evidence="1">DSM 26174</strain>
    </source>
</reference>
<proteinExistence type="predicted"/>
<gene>
    <name evidence="1" type="ORF">HNQ88_004023</name>
</gene>
<comment type="caution">
    <text evidence="1">The sequence shown here is derived from an EMBL/GenBank/DDBJ whole genome shotgun (WGS) entry which is preliminary data.</text>
</comment>
<accession>A0AAE3XPV9</accession>
<evidence type="ECO:0000313" key="2">
    <source>
        <dbReference type="Proteomes" id="UP001185092"/>
    </source>
</evidence>
<evidence type="ECO:0000313" key="1">
    <source>
        <dbReference type="EMBL" id="MDR6240947.1"/>
    </source>
</evidence>
<dbReference type="Proteomes" id="UP001185092">
    <property type="component" value="Unassembled WGS sequence"/>
</dbReference>
<sequence length="41" mass="5149">MVTKYYFLIQFNAVRSKILDWERLKVMLIRVRISYEDYSEM</sequence>
<dbReference type="EMBL" id="JAVDQD010000006">
    <property type="protein sequence ID" value="MDR6240947.1"/>
    <property type="molecule type" value="Genomic_DNA"/>
</dbReference>